<proteinExistence type="predicted"/>
<dbReference type="KEGG" id="hal:VNG_2439H"/>
<dbReference type="AlphaFoldDB" id="Q9HMQ1"/>
<reference evidence="2 4" key="1">
    <citation type="journal article" date="2000" name="Proc. Natl. Acad. Sci. U.S.A.">
        <title>Genome sequence of Halobacterium species NRC-1.</title>
        <authorList>
            <person name="Ng W.V."/>
            <person name="Kennedy S.P."/>
            <person name="Mahairas G.G."/>
            <person name="Berquist B."/>
            <person name="Pan M."/>
            <person name="Shukla H.D."/>
            <person name="Lasky S.R."/>
            <person name="Baliga N.S."/>
            <person name="Thorsson V."/>
            <person name="Sbrogna J."/>
            <person name="Swartzell S."/>
            <person name="Weir D."/>
            <person name="Hall J."/>
            <person name="Dahl T.A."/>
            <person name="Welti R."/>
            <person name="Goo Y.A."/>
            <person name="Leithauser B."/>
            <person name="Keller K."/>
            <person name="Cruz R."/>
            <person name="Danson M.J."/>
            <person name="Hough D.W."/>
            <person name="Maddocks D.G."/>
            <person name="Jablonski P.E."/>
            <person name="Krebs M.P."/>
            <person name="Angevine C.M."/>
            <person name="Dale H."/>
            <person name="Isenbarger T.A."/>
            <person name="Peck R.F."/>
            <person name="Pohlschroder M."/>
            <person name="Spudich J.L."/>
            <person name="Jung K.W."/>
            <person name="Alam M."/>
            <person name="Freitas T."/>
            <person name="Hou S."/>
            <person name="Daniels C.J."/>
            <person name="Dennis P.P."/>
            <person name="Omer A.D."/>
            <person name="Ebhardt H."/>
            <person name="Lowe T.M."/>
            <person name="Liang P."/>
            <person name="Riley M."/>
            <person name="Hood L."/>
            <person name="DasSarma S."/>
        </authorList>
    </citation>
    <scope>NUCLEOTIDE SEQUENCE [LARGE SCALE GENOMIC DNA]</scope>
    <source>
        <strain evidence="4">ATCC 700922 / JCM 11081 / NRC-1</strain>
        <strain evidence="2">NRC-1</strain>
    </source>
</reference>
<evidence type="ECO:0000313" key="4">
    <source>
        <dbReference type="Proteomes" id="UP000000554"/>
    </source>
</evidence>
<reference evidence="3" key="3">
    <citation type="journal article" date="2015" name="Life">
        <title>A manual curation strategy to improve genome annotation: application to a set of haloarchael genomes.</title>
        <authorList>
            <person name="Pfeiffer F."/>
            <person name="Oesterhelt D."/>
        </authorList>
    </citation>
    <scope>NUCLEOTIDE SEQUENCE</scope>
    <source>
        <strain evidence="3">NRC-1</strain>
    </source>
</reference>
<evidence type="ECO:0000313" key="2">
    <source>
        <dbReference type="EMBL" id="AAG20520.1"/>
    </source>
</evidence>
<dbReference type="EMBL" id="BK010829">
    <property type="protein sequence ID" value="DAC79278.1"/>
    <property type="molecule type" value="Genomic_DNA"/>
</dbReference>
<dbReference type="HOGENOM" id="CLU_1607114_0_0_2"/>
<dbReference type="PaxDb" id="64091-VNG_2439H"/>
<accession>Q9HMQ1</accession>
<dbReference type="STRING" id="64091.VNG_2439H"/>
<name>Q9HMQ1_HALSA</name>
<organism evidence="2 4">
    <name type="scientific">Halobacterium salinarum (strain ATCC 700922 / JCM 11081 / NRC-1)</name>
    <name type="common">Halobacterium halobium</name>
    <dbReference type="NCBI Taxonomy" id="64091"/>
    <lineage>
        <taxon>Archaea</taxon>
        <taxon>Methanobacteriati</taxon>
        <taxon>Methanobacteriota</taxon>
        <taxon>Stenosarchaea group</taxon>
        <taxon>Halobacteria</taxon>
        <taxon>Halobacteriales</taxon>
        <taxon>Halobacteriaceae</taxon>
        <taxon>Halobacterium</taxon>
        <taxon>Halobacterium salinarum NRC-34001</taxon>
    </lineage>
</organism>
<sequence length="165" mass="18173">MRAWAAGAPWRASWAVCHAASASLRVSAGTRLTSSVCSWRWRTRSNSVSAGRRSAAISLTAGGTGAFTLYTPVRRAWIVKALTLFLQFVEQPEGNDDDDHERDEWACEPEGGGERAEECIEDFDREPDDDQREGDFHQRVRVERAACAGHGRGCVTTTKSLPTSM</sequence>
<keyword evidence="4" id="KW-1185">Reference proteome</keyword>
<feature type="region of interest" description="Disordered" evidence="1">
    <location>
        <begin position="93"/>
        <end position="116"/>
    </location>
</feature>
<reference evidence="3" key="2">
    <citation type="journal article" date="2008" name="Genomics">
        <title>Evolution in the laboratory: the genome of Halobacterium salinarum strain R1 compared to that of strain NRC-1.</title>
        <authorList>
            <person name="Pfeiffer F."/>
            <person name="Schuster S.C."/>
            <person name="Broicher A."/>
            <person name="Falb M."/>
            <person name="Palm P."/>
            <person name="Rodewald K."/>
            <person name="Ruepp A."/>
            <person name="Soppa J."/>
            <person name="Tittor J."/>
            <person name="Oesterhelt D."/>
        </authorList>
    </citation>
    <scope>NUCLEOTIDE SEQUENCE</scope>
    <source>
        <strain evidence="3">NRC-1</strain>
    </source>
</reference>
<dbReference type="EMBL" id="AE004437">
    <property type="protein sequence ID" value="AAG20520.1"/>
    <property type="molecule type" value="Genomic_DNA"/>
</dbReference>
<reference evidence="3" key="4">
    <citation type="journal article" date="2019" name="Microbiol. Resour. Announc.">
        <title>The genome of the Halobacterium salinarum type strain is closely related to that of the laboratory strains NRC-1 and R1.</title>
        <authorList>
            <person name="Pfeiffer F."/>
            <person name="Marchfelder A."/>
            <person name="Habermann B.H."/>
            <person name="Dyall-Smith M."/>
        </authorList>
    </citation>
    <scope>NUCLEOTIDE SEQUENCE</scope>
    <source>
        <strain evidence="3">NRC-1</strain>
    </source>
</reference>
<dbReference type="Proteomes" id="UP000000554">
    <property type="component" value="Chromosome"/>
</dbReference>
<dbReference type="PIR" id="D84394">
    <property type="entry name" value="D84394"/>
</dbReference>
<evidence type="ECO:0000313" key="3">
    <source>
        <dbReference type="EMBL" id="DAC79278.1"/>
    </source>
</evidence>
<gene>
    <name evidence="2" type="ordered locus">VNG_2439H</name>
</gene>
<evidence type="ECO:0000256" key="1">
    <source>
        <dbReference type="SAM" id="MobiDB-lite"/>
    </source>
</evidence>
<protein>
    <submittedName>
        <fullName evidence="3">Spurious ORF</fullName>
    </submittedName>
</protein>